<evidence type="ECO:0000313" key="1">
    <source>
        <dbReference type="EMBL" id="MBW8639801.1"/>
    </source>
</evidence>
<dbReference type="Proteomes" id="UP001196509">
    <property type="component" value="Unassembled WGS sequence"/>
</dbReference>
<dbReference type="RefSeq" id="WP_220230504.1">
    <property type="nucleotide sequence ID" value="NZ_JAICBX010000004.1"/>
</dbReference>
<name>A0AAE3D3G8_9HYPH</name>
<dbReference type="EMBL" id="JAICBX010000004">
    <property type="protein sequence ID" value="MBW8639801.1"/>
    <property type="molecule type" value="Genomic_DNA"/>
</dbReference>
<comment type="caution">
    <text evidence="1">The sequence shown here is derived from an EMBL/GenBank/DDBJ whole genome shotgun (WGS) entry which is preliminary data.</text>
</comment>
<reference evidence="1" key="1">
    <citation type="submission" date="2021-08" db="EMBL/GenBank/DDBJ databases">
        <title>Hoeflea bacterium WL0058 sp. nov., isolated from the sediment.</title>
        <authorList>
            <person name="Wang L."/>
            <person name="Zhang D."/>
        </authorList>
    </citation>
    <scope>NUCLEOTIDE SEQUENCE</scope>
    <source>
        <strain evidence="1">WL0058</strain>
    </source>
</reference>
<protein>
    <submittedName>
        <fullName evidence="1">Uncharacterized protein</fullName>
    </submittedName>
</protein>
<sequence>MDVKGFLDLRLKFIRDFYDTAAAPFNDVMEKIGAGEAPYEPPYSEDEEPPYLSEWINAQSGLDVLGRACVSMLSASLKLYFKTWEVELDITWQDGERKKLFKNGFLWGYIHAYTEVLGLNWDKCPADLDILEQVTLARNRDQHPETISKMDVDYAPADTKKHPSLFFVTEWEQRAYQDSDLAGITWLNPSVHVSREALWQAIDEVAKLSGWL</sequence>
<organism evidence="1 2">
    <name type="scientific">Flavimaribacter sediminis</name>
    <dbReference type="NCBI Taxonomy" id="2865987"/>
    <lineage>
        <taxon>Bacteria</taxon>
        <taxon>Pseudomonadati</taxon>
        <taxon>Pseudomonadota</taxon>
        <taxon>Alphaproteobacteria</taxon>
        <taxon>Hyphomicrobiales</taxon>
        <taxon>Rhizobiaceae</taxon>
        <taxon>Flavimaribacter</taxon>
    </lineage>
</organism>
<gene>
    <name evidence="1" type="ORF">K1W69_21585</name>
</gene>
<evidence type="ECO:0000313" key="2">
    <source>
        <dbReference type="Proteomes" id="UP001196509"/>
    </source>
</evidence>
<keyword evidence="2" id="KW-1185">Reference proteome</keyword>
<proteinExistence type="predicted"/>
<dbReference type="AlphaFoldDB" id="A0AAE3D3G8"/>
<accession>A0AAE3D3G8</accession>